<sequence length="73" mass="8186">MFLIEGDGAPSTIDGPTRKQVDALIRQWIFYHVQRPNAYRSEIRQCRISGRPRGCAGCPTAQGPKICKAQKKN</sequence>
<evidence type="ECO:0000313" key="1">
    <source>
        <dbReference type="EMBL" id="CAH9136704.1"/>
    </source>
</evidence>
<keyword evidence="2" id="KW-1185">Reference proteome</keyword>
<organism evidence="1 2">
    <name type="scientific">Cuscuta epithymum</name>
    <dbReference type="NCBI Taxonomy" id="186058"/>
    <lineage>
        <taxon>Eukaryota</taxon>
        <taxon>Viridiplantae</taxon>
        <taxon>Streptophyta</taxon>
        <taxon>Embryophyta</taxon>
        <taxon>Tracheophyta</taxon>
        <taxon>Spermatophyta</taxon>
        <taxon>Magnoliopsida</taxon>
        <taxon>eudicotyledons</taxon>
        <taxon>Gunneridae</taxon>
        <taxon>Pentapetalae</taxon>
        <taxon>asterids</taxon>
        <taxon>lamiids</taxon>
        <taxon>Solanales</taxon>
        <taxon>Convolvulaceae</taxon>
        <taxon>Cuscuteae</taxon>
        <taxon>Cuscuta</taxon>
        <taxon>Cuscuta subgen. Cuscuta</taxon>
    </lineage>
</organism>
<dbReference type="AlphaFoldDB" id="A0AAV0FMC0"/>
<protein>
    <submittedName>
        <fullName evidence="1">Uncharacterized protein</fullName>
    </submittedName>
</protein>
<dbReference type="Proteomes" id="UP001152523">
    <property type="component" value="Unassembled WGS sequence"/>
</dbReference>
<reference evidence="1" key="1">
    <citation type="submission" date="2022-07" db="EMBL/GenBank/DDBJ databases">
        <authorList>
            <person name="Macas J."/>
            <person name="Novak P."/>
            <person name="Neumann P."/>
        </authorList>
    </citation>
    <scope>NUCLEOTIDE SEQUENCE</scope>
</reference>
<name>A0AAV0FMC0_9ASTE</name>
<evidence type="ECO:0000313" key="2">
    <source>
        <dbReference type="Proteomes" id="UP001152523"/>
    </source>
</evidence>
<gene>
    <name evidence="1" type="ORF">CEPIT_LOCUS35469</name>
</gene>
<dbReference type="EMBL" id="CAMAPF010000996">
    <property type="protein sequence ID" value="CAH9136704.1"/>
    <property type="molecule type" value="Genomic_DNA"/>
</dbReference>
<accession>A0AAV0FMC0</accession>
<comment type="caution">
    <text evidence="1">The sequence shown here is derived from an EMBL/GenBank/DDBJ whole genome shotgun (WGS) entry which is preliminary data.</text>
</comment>
<proteinExistence type="predicted"/>